<dbReference type="WBParaSite" id="nRc.2.0.1.t11444-RA">
    <property type="protein sequence ID" value="nRc.2.0.1.t11444-RA"/>
    <property type="gene ID" value="nRc.2.0.1.g11444"/>
</dbReference>
<dbReference type="AlphaFoldDB" id="A0A915IB94"/>
<accession>A0A915IB94</accession>
<keyword evidence="1" id="KW-1185">Reference proteome</keyword>
<proteinExistence type="predicted"/>
<sequence>MDIWGQHAIHTESFDDGVEYGGANHSLYCSWIKLHCPVICSIISDHGQLHYQINKTDFLISSEATFAEAPTAASVISNSVYAHGCLRKIGYDQGIRLKSQNSSGDQLR</sequence>
<name>A0A915IB94_ROMCU</name>
<protein>
    <submittedName>
        <fullName evidence="2">Uncharacterized protein</fullName>
    </submittedName>
</protein>
<evidence type="ECO:0000313" key="2">
    <source>
        <dbReference type="WBParaSite" id="nRc.2.0.1.t11444-RA"/>
    </source>
</evidence>
<evidence type="ECO:0000313" key="1">
    <source>
        <dbReference type="Proteomes" id="UP000887565"/>
    </source>
</evidence>
<reference evidence="2" key="1">
    <citation type="submission" date="2022-11" db="UniProtKB">
        <authorList>
            <consortium name="WormBaseParasite"/>
        </authorList>
    </citation>
    <scope>IDENTIFICATION</scope>
</reference>
<organism evidence="1 2">
    <name type="scientific">Romanomermis culicivorax</name>
    <name type="common">Nematode worm</name>
    <dbReference type="NCBI Taxonomy" id="13658"/>
    <lineage>
        <taxon>Eukaryota</taxon>
        <taxon>Metazoa</taxon>
        <taxon>Ecdysozoa</taxon>
        <taxon>Nematoda</taxon>
        <taxon>Enoplea</taxon>
        <taxon>Dorylaimia</taxon>
        <taxon>Mermithida</taxon>
        <taxon>Mermithoidea</taxon>
        <taxon>Mermithidae</taxon>
        <taxon>Romanomermis</taxon>
    </lineage>
</organism>
<dbReference type="Proteomes" id="UP000887565">
    <property type="component" value="Unplaced"/>
</dbReference>